<reference evidence="11 12" key="1">
    <citation type="submission" date="2018-06" db="EMBL/GenBank/DDBJ databases">
        <title>Rhizobium wuzhouense sp. nov., isolated from roots of Oryza officinalis.</title>
        <authorList>
            <person name="Yuan T."/>
        </authorList>
    </citation>
    <scope>NUCLEOTIDE SEQUENCE [LARGE SCALE GENOMIC DNA]</scope>
    <source>
        <strain evidence="11 12">W44</strain>
    </source>
</reference>
<evidence type="ECO:0000259" key="10">
    <source>
        <dbReference type="Pfam" id="PF08019"/>
    </source>
</evidence>
<keyword evidence="7 8" id="KW-0472">Membrane</keyword>
<organism evidence="11 12">
    <name type="scientific">Rhizobium wuzhouense</name>
    <dbReference type="NCBI Taxonomy" id="1986026"/>
    <lineage>
        <taxon>Bacteria</taxon>
        <taxon>Pseudomonadati</taxon>
        <taxon>Pseudomonadota</taxon>
        <taxon>Alphaproteobacteria</taxon>
        <taxon>Hyphomicrobiales</taxon>
        <taxon>Rhizobiaceae</taxon>
        <taxon>Rhizobium/Agrobacterium group</taxon>
        <taxon>Rhizobium</taxon>
    </lineage>
</organism>
<keyword evidence="12" id="KW-1185">Reference proteome</keyword>
<evidence type="ECO:0000313" key="12">
    <source>
        <dbReference type="Proteomes" id="UP000247536"/>
    </source>
</evidence>
<evidence type="ECO:0000256" key="7">
    <source>
        <dbReference type="ARBA" id="ARBA00023136"/>
    </source>
</evidence>
<feature type="domain" description="Sulfatase N-terminal" evidence="9">
    <location>
        <begin position="263"/>
        <end position="548"/>
    </location>
</feature>
<dbReference type="Gene3D" id="3.40.720.10">
    <property type="entry name" value="Alkaline Phosphatase, subunit A"/>
    <property type="match status" value="1"/>
</dbReference>
<feature type="transmembrane region" description="Helical" evidence="8">
    <location>
        <begin position="180"/>
        <end position="204"/>
    </location>
</feature>
<evidence type="ECO:0000256" key="8">
    <source>
        <dbReference type="SAM" id="Phobius"/>
    </source>
</evidence>
<evidence type="ECO:0000256" key="3">
    <source>
        <dbReference type="ARBA" id="ARBA00022519"/>
    </source>
</evidence>
<evidence type="ECO:0000259" key="9">
    <source>
        <dbReference type="Pfam" id="PF00884"/>
    </source>
</evidence>
<dbReference type="RefSeq" id="WP_110792834.1">
    <property type="nucleotide sequence ID" value="NZ_QJRY01000006.1"/>
</dbReference>
<proteinExistence type="predicted"/>
<name>A0ABX5NNM7_9HYPH</name>
<feature type="transmembrane region" description="Helical" evidence="8">
    <location>
        <begin position="98"/>
        <end position="117"/>
    </location>
</feature>
<dbReference type="InterPro" id="IPR000917">
    <property type="entry name" value="Sulfatase_N"/>
</dbReference>
<dbReference type="Pfam" id="PF08019">
    <property type="entry name" value="EptA_B_N"/>
    <property type="match status" value="1"/>
</dbReference>
<feature type="transmembrane region" description="Helical" evidence="8">
    <location>
        <begin position="148"/>
        <end position="168"/>
    </location>
</feature>
<dbReference type="Proteomes" id="UP000247536">
    <property type="component" value="Unassembled WGS sequence"/>
</dbReference>
<dbReference type="InterPro" id="IPR017850">
    <property type="entry name" value="Alkaline_phosphatase_core_sf"/>
</dbReference>
<keyword evidence="5 8" id="KW-0812">Transmembrane</keyword>
<feature type="domain" description="Phosphoethanolamine transferase N-terminal" evidence="10">
    <location>
        <begin position="82"/>
        <end position="231"/>
    </location>
</feature>
<evidence type="ECO:0000256" key="6">
    <source>
        <dbReference type="ARBA" id="ARBA00022989"/>
    </source>
</evidence>
<dbReference type="NCBIfam" id="NF028537">
    <property type="entry name" value="P_eth_NH2_trans"/>
    <property type="match status" value="1"/>
</dbReference>
<evidence type="ECO:0000256" key="4">
    <source>
        <dbReference type="ARBA" id="ARBA00022679"/>
    </source>
</evidence>
<dbReference type="InterPro" id="IPR012549">
    <property type="entry name" value="EptA-like_N"/>
</dbReference>
<comment type="caution">
    <text evidence="11">The sequence shown here is derived from an EMBL/GenBank/DDBJ whole genome shotgun (WGS) entry which is preliminary data.</text>
</comment>
<evidence type="ECO:0000256" key="1">
    <source>
        <dbReference type="ARBA" id="ARBA00004429"/>
    </source>
</evidence>
<evidence type="ECO:0000256" key="5">
    <source>
        <dbReference type="ARBA" id="ARBA00022692"/>
    </source>
</evidence>
<evidence type="ECO:0000313" key="11">
    <source>
        <dbReference type="EMBL" id="PYB71886.1"/>
    </source>
</evidence>
<sequence length="569" mass="62898">MKRVQVRVSFILQSFRQIYSAMKDTALPALLRSLPRPRISSEWLSVLVSAYLLVVMNATFWHKSAAYLSGETFALACLAIGLFAGFVAILVTFSAKFVIKPVLVFLILSATASAWFMDRFGVVIDSEMIRNAAETTGPEAGHLITPTFLFHIALYGLLPSLLVIWVEVKHRTLLRKVVRNLAVIGPAVLVLAGAGVTNSGTFIFNIREHRDWFRSLNPIFPIGAAISYAVKSTEEKNIVAEPIGLDAKVTDALQPGARKPRVTIIVVGETARAQNFQLGGYERATNPELSKRDIFYFKDTSSCGTATAISVPCMFSRYTRSEYSHAKALATENLMDVLGHAGVRTEWWDNNTGDKNVADRIGSQDFFKMKDPRYCTNGECLDEIMLDKVDGWLDGVKGDSVLVLHQLGNHGPAYYARYPEAFRKFTPDCRTVEFKDCTPETITNAYDNALLYTDFILSSIIDKLKARDTSIDASMIYMSDHGESLGENGLYLHGTPYLFAPSQQTHIPFVLWLGSAAKSQVDTTCLSAKTSEAASHDNLFHTVLGMMHVQTEVRDPELDIVGSCKAATS</sequence>
<dbReference type="InterPro" id="IPR058130">
    <property type="entry name" value="PEA_transf_C"/>
</dbReference>
<dbReference type="InterPro" id="IPR040423">
    <property type="entry name" value="PEA_transferase"/>
</dbReference>
<keyword evidence="4 11" id="KW-0808">Transferase</keyword>
<keyword evidence="2" id="KW-1003">Cell membrane</keyword>
<accession>A0ABX5NNM7</accession>
<dbReference type="SUPFAM" id="SSF53649">
    <property type="entry name" value="Alkaline phosphatase-like"/>
    <property type="match status" value="1"/>
</dbReference>
<gene>
    <name evidence="11" type="ORF">DMY87_16980</name>
</gene>
<keyword evidence="6 8" id="KW-1133">Transmembrane helix</keyword>
<feature type="transmembrane region" description="Helical" evidence="8">
    <location>
        <begin position="73"/>
        <end position="91"/>
    </location>
</feature>
<dbReference type="PANTHER" id="PTHR30443">
    <property type="entry name" value="INNER MEMBRANE PROTEIN"/>
    <property type="match status" value="1"/>
</dbReference>
<evidence type="ECO:0000256" key="2">
    <source>
        <dbReference type="ARBA" id="ARBA00022475"/>
    </source>
</evidence>
<comment type="subcellular location">
    <subcellularLocation>
        <location evidence="1">Cell inner membrane</location>
        <topology evidence="1">Multi-pass membrane protein</topology>
    </subcellularLocation>
</comment>
<dbReference type="CDD" id="cd16017">
    <property type="entry name" value="LptA"/>
    <property type="match status" value="1"/>
</dbReference>
<keyword evidence="3" id="KW-0997">Cell inner membrane</keyword>
<dbReference type="Pfam" id="PF00884">
    <property type="entry name" value="Sulfatase"/>
    <property type="match status" value="1"/>
</dbReference>
<dbReference type="PANTHER" id="PTHR30443:SF0">
    <property type="entry name" value="PHOSPHOETHANOLAMINE TRANSFERASE EPTA"/>
    <property type="match status" value="1"/>
</dbReference>
<protein>
    <submittedName>
        <fullName evidence="11">Phosphoethanolamine transferase</fullName>
    </submittedName>
</protein>
<dbReference type="GO" id="GO:0016740">
    <property type="term" value="F:transferase activity"/>
    <property type="evidence" value="ECO:0007669"/>
    <property type="project" value="UniProtKB-KW"/>
</dbReference>
<feature type="transmembrane region" description="Helical" evidence="8">
    <location>
        <begin position="43"/>
        <end position="61"/>
    </location>
</feature>
<dbReference type="EMBL" id="QJRY01000006">
    <property type="protein sequence ID" value="PYB71886.1"/>
    <property type="molecule type" value="Genomic_DNA"/>
</dbReference>